<dbReference type="STRING" id="504797.SAMN05421678_103431"/>
<evidence type="ECO:0000256" key="4">
    <source>
        <dbReference type="SAM" id="Phobius"/>
    </source>
</evidence>
<keyword evidence="9" id="KW-1185">Reference proteome</keyword>
<keyword evidence="4" id="KW-0812">Transmembrane</keyword>
<reference evidence="7 8" key="1">
    <citation type="submission" date="2016-10" db="EMBL/GenBank/DDBJ databases">
        <authorList>
            <person name="de Groot N.N."/>
        </authorList>
    </citation>
    <scope>NUCLEOTIDE SEQUENCE [LARGE SCALE GENOMIC DNA]</scope>
    <source>
        <strain evidence="7 8">CPCC 202808</strain>
    </source>
</reference>
<evidence type="ECO:0000256" key="3">
    <source>
        <dbReference type="ARBA" id="ARBA00022679"/>
    </source>
</evidence>
<dbReference type="GO" id="GO:0005975">
    <property type="term" value="P:carbohydrate metabolic process"/>
    <property type="evidence" value="ECO:0007669"/>
    <property type="project" value="InterPro"/>
</dbReference>
<dbReference type="Proteomes" id="UP000533017">
    <property type="component" value="Unassembled WGS sequence"/>
</dbReference>
<dbReference type="PROSITE" id="PS51677">
    <property type="entry name" value="NODB"/>
    <property type="match status" value="1"/>
</dbReference>
<proteinExistence type="inferred from homology"/>
<dbReference type="Proteomes" id="UP000199052">
    <property type="component" value="Unassembled WGS sequence"/>
</dbReference>
<feature type="transmembrane region" description="Helical" evidence="4">
    <location>
        <begin position="689"/>
        <end position="709"/>
    </location>
</feature>
<dbReference type="SUPFAM" id="SSF88713">
    <property type="entry name" value="Glycoside hydrolase/deacetylase"/>
    <property type="match status" value="1"/>
</dbReference>
<accession>A0A1I2NTB5</accession>
<keyword evidence="3 7" id="KW-0808">Transferase</keyword>
<dbReference type="InterPro" id="IPR002509">
    <property type="entry name" value="NODB_dom"/>
</dbReference>
<dbReference type="EMBL" id="FOOI01000003">
    <property type="protein sequence ID" value="SFG04511.1"/>
    <property type="molecule type" value="Genomic_DNA"/>
</dbReference>
<sequence>MARHLRIREPRHHWLLVGLLLATLVGVLLVQGYVQRSWNDVTGAPRTTAGGDRAPREVLRDDRPVLDLSGDRPNAAAMPDRTVALTFDDGPDPRWTPRILEVLRRHRARATFFVLGSKVAAHPALARRIVAEGHEVGSHTYTHVDLARTPTWQRGLELGLTQKALAGSLGLHTHLLRPPYSAKPTELTGADYAAARDAGRAGYLVVLADRDTKDWSGLTEGQIVARATPSGQRGAIVLMHDGGGDRSRTVAALDTLLTRLDERGYRVTTVSDALHLRHTAVPVSLPERIAGGTVVAAQQAGRIAAVGLTYALAAAGVLTVGRVVILAAIARLHVGRARRNRRRPPANEPEWYYPPVSVVVPAYNEAAGIAATVGSLVRTTYPGPVEVVVVDDGSTDDTARIARELDLPGVTVLSQANAGKPAALNTGIAYARHEILVLVDGDTVFQPDTIAHLVAAFANPTVGAVSGNTKVGNTGGILGRWQQIEYVVGFNLDRRMYDVLECMPTVPGAIGAFRRQALADAADPAGPGSTYAMTGPVSVDTLAEDTDLTMAVCRAGWRVVYEETAVAWTEAPSSLRQLWRQRYRWCYGTLQSMWKHRRALVERGPSGRFGRRALPYLAVFQVALPLLAPAVDVFALYGLFFGEAVRVVGVWAAFVAVQALVGAYALRLDGERLTPLWTLPLQQFVYRQLMYLVVIQSVVTAVAGAPLRWHAMRREGTFARRDPASAV</sequence>
<dbReference type="EMBL" id="JACBZA010000001">
    <property type="protein sequence ID" value="NYH85461.1"/>
    <property type="molecule type" value="Genomic_DNA"/>
</dbReference>
<evidence type="ECO:0000313" key="9">
    <source>
        <dbReference type="Proteomes" id="UP000533017"/>
    </source>
</evidence>
<evidence type="ECO:0000256" key="2">
    <source>
        <dbReference type="ARBA" id="ARBA00022676"/>
    </source>
</evidence>
<dbReference type="CDD" id="cd06423">
    <property type="entry name" value="CESA_like"/>
    <property type="match status" value="1"/>
</dbReference>
<keyword evidence="4" id="KW-1133">Transmembrane helix</keyword>
<dbReference type="Pfam" id="PF01522">
    <property type="entry name" value="Polysacc_deac_1"/>
    <property type="match status" value="1"/>
</dbReference>
<organism evidence="7 8">
    <name type="scientific">Actinopolymorpha cephalotaxi</name>
    <dbReference type="NCBI Taxonomy" id="504797"/>
    <lineage>
        <taxon>Bacteria</taxon>
        <taxon>Bacillati</taxon>
        <taxon>Actinomycetota</taxon>
        <taxon>Actinomycetes</taxon>
        <taxon>Propionibacteriales</taxon>
        <taxon>Actinopolymorphaceae</taxon>
        <taxon>Actinopolymorpha</taxon>
    </lineage>
</organism>
<dbReference type="InterPro" id="IPR029044">
    <property type="entry name" value="Nucleotide-diphossugar_trans"/>
</dbReference>
<evidence type="ECO:0000313" key="6">
    <source>
        <dbReference type="EMBL" id="NYH85461.1"/>
    </source>
</evidence>
<evidence type="ECO:0000313" key="7">
    <source>
        <dbReference type="EMBL" id="SFG04511.1"/>
    </source>
</evidence>
<name>A0A1I2NTB5_9ACTN</name>
<dbReference type="Pfam" id="PF13641">
    <property type="entry name" value="Glyco_tranf_2_3"/>
    <property type="match status" value="1"/>
</dbReference>
<dbReference type="GO" id="GO:0016757">
    <property type="term" value="F:glycosyltransferase activity"/>
    <property type="evidence" value="ECO:0007669"/>
    <property type="project" value="UniProtKB-KW"/>
</dbReference>
<dbReference type="OrthoDB" id="9763050at2"/>
<feature type="transmembrane region" description="Helical" evidence="4">
    <location>
        <begin position="613"/>
        <end position="642"/>
    </location>
</feature>
<dbReference type="Gene3D" id="3.20.20.370">
    <property type="entry name" value="Glycoside hydrolase/deacetylase"/>
    <property type="match status" value="1"/>
</dbReference>
<dbReference type="PANTHER" id="PTHR43630:SF1">
    <property type="entry name" value="POLY-BETA-1,6-N-ACETYL-D-GLUCOSAMINE SYNTHASE"/>
    <property type="match status" value="1"/>
</dbReference>
<keyword evidence="2" id="KW-0328">Glycosyltransferase</keyword>
<gene>
    <name evidence="6" type="ORF">FHR37_004312</name>
    <name evidence="7" type="ORF">SAMN05421678_103431</name>
</gene>
<dbReference type="PANTHER" id="PTHR43630">
    <property type="entry name" value="POLY-BETA-1,6-N-ACETYL-D-GLUCOSAMINE SYNTHASE"/>
    <property type="match status" value="1"/>
</dbReference>
<reference evidence="6 9" key="2">
    <citation type="submission" date="2020-07" db="EMBL/GenBank/DDBJ databases">
        <title>Sequencing the genomes of 1000 actinobacteria strains.</title>
        <authorList>
            <person name="Klenk H.-P."/>
        </authorList>
    </citation>
    <scope>NUCLEOTIDE SEQUENCE [LARGE SCALE GENOMIC DNA]</scope>
    <source>
        <strain evidence="6 9">DSM 45117</strain>
    </source>
</reference>
<feature type="domain" description="NodB homology" evidence="5">
    <location>
        <begin position="81"/>
        <end position="268"/>
    </location>
</feature>
<evidence type="ECO:0000256" key="1">
    <source>
        <dbReference type="ARBA" id="ARBA00006739"/>
    </source>
</evidence>
<keyword evidence="4" id="KW-0472">Membrane</keyword>
<dbReference type="SUPFAM" id="SSF53448">
    <property type="entry name" value="Nucleotide-diphospho-sugar transferases"/>
    <property type="match status" value="1"/>
</dbReference>
<comment type="similarity">
    <text evidence="1">Belongs to the glycosyltransferase 2 family.</text>
</comment>
<dbReference type="RefSeq" id="WP_092882399.1">
    <property type="nucleotide sequence ID" value="NZ_FOOI01000003.1"/>
</dbReference>
<dbReference type="GO" id="GO:0016810">
    <property type="term" value="F:hydrolase activity, acting on carbon-nitrogen (but not peptide) bonds"/>
    <property type="evidence" value="ECO:0007669"/>
    <property type="project" value="InterPro"/>
</dbReference>
<dbReference type="Gene3D" id="3.90.550.10">
    <property type="entry name" value="Spore Coat Polysaccharide Biosynthesis Protein SpsA, Chain A"/>
    <property type="match status" value="1"/>
</dbReference>
<dbReference type="InterPro" id="IPR011330">
    <property type="entry name" value="Glyco_hydro/deAcase_b/a-brl"/>
</dbReference>
<dbReference type="AlphaFoldDB" id="A0A1I2NTB5"/>
<protein>
    <submittedName>
        <fullName evidence="6">Cellulose synthase/poly-beta-1,6-N-acetylglucosamine synthase-like glycosyltransferase/peptidoglycan/xylan/chitin deacetylase (PgdA/CDA1 family)</fullName>
    </submittedName>
    <submittedName>
        <fullName evidence="7">Glycosyltransferase, catalytic subunit of cellulose synthase and poly-beta-1,6-N-acetylglucosamine synthase</fullName>
    </submittedName>
</protein>
<feature type="transmembrane region" description="Helical" evidence="4">
    <location>
        <begin position="648"/>
        <end position="668"/>
    </location>
</feature>
<evidence type="ECO:0000313" key="8">
    <source>
        <dbReference type="Proteomes" id="UP000199052"/>
    </source>
</evidence>
<evidence type="ECO:0000259" key="5">
    <source>
        <dbReference type="PROSITE" id="PS51677"/>
    </source>
</evidence>